<evidence type="ECO:0000313" key="1">
    <source>
        <dbReference type="EMBL" id="KAJ4426128.1"/>
    </source>
</evidence>
<organism evidence="1 2">
    <name type="scientific">Periplaneta americana</name>
    <name type="common">American cockroach</name>
    <name type="synonym">Blatta americana</name>
    <dbReference type="NCBI Taxonomy" id="6978"/>
    <lineage>
        <taxon>Eukaryota</taxon>
        <taxon>Metazoa</taxon>
        <taxon>Ecdysozoa</taxon>
        <taxon>Arthropoda</taxon>
        <taxon>Hexapoda</taxon>
        <taxon>Insecta</taxon>
        <taxon>Pterygota</taxon>
        <taxon>Neoptera</taxon>
        <taxon>Polyneoptera</taxon>
        <taxon>Dictyoptera</taxon>
        <taxon>Blattodea</taxon>
        <taxon>Blattoidea</taxon>
        <taxon>Blattidae</taxon>
        <taxon>Blattinae</taxon>
        <taxon>Periplaneta</taxon>
    </lineage>
</organism>
<accession>A0ABQ8RWT0</accession>
<gene>
    <name evidence="1" type="ORF">ANN_26937</name>
</gene>
<dbReference type="EMBL" id="JAJSOF020000040">
    <property type="protein sequence ID" value="KAJ4426128.1"/>
    <property type="molecule type" value="Genomic_DNA"/>
</dbReference>
<proteinExistence type="predicted"/>
<keyword evidence="2" id="KW-1185">Reference proteome</keyword>
<name>A0ABQ8RWT0_PERAM</name>
<protein>
    <submittedName>
        <fullName evidence="1">Uncharacterized protein</fullName>
    </submittedName>
</protein>
<reference evidence="1 2" key="1">
    <citation type="journal article" date="2022" name="Allergy">
        <title>Genome assembly and annotation of Periplaneta americana reveal a comprehensive cockroach allergen profile.</title>
        <authorList>
            <person name="Wang L."/>
            <person name="Xiong Q."/>
            <person name="Saelim N."/>
            <person name="Wang L."/>
            <person name="Nong W."/>
            <person name="Wan A.T."/>
            <person name="Shi M."/>
            <person name="Liu X."/>
            <person name="Cao Q."/>
            <person name="Hui J.H.L."/>
            <person name="Sookrung N."/>
            <person name="Leung T.F."/>
            <person name="Tungtrongchitr A."/>
            <person name="Tsui S.K.W."/>
        </authorList>
    </citation>
    <scope>NUCLEOTIDE SEQUENCE [LARGE SCALE GENOMIC DNA]</scope>
    <source>
        <strain evidence="1">PWHHKU_190912</strain>
    </source>
</reference>
<comment type="caution">
    <text evidence="1">The sequence shown here is derived from an EMBL/GenBank/DDBJ whole genome shotgun (WGS) entry which is preliminary data.</text>
</comment>
<evidence type="ECO:0000313" key="2">
    <source>
        <dbReference type="Proteomes" id="UP001148838"/>
    </source>
</evidence>
<sequence length="164" mass="19136">MHELRNIGNVFELKVITFNICCDAVKSAWVASRYSAGMLCSRLRVRSRPRSMAFECVYMRLAHVTIIVSIISNFNYCYILPNSMDFTNFLKFFSLQGHIADGIIFEPVKVRSCEAMTCHNRRKFGSDRFNYVCKKYTKQKKILTYRRGSGDFCNAASYYRFYDA</sequence>
<dbReference type="Proteomes" id="UP001148838">
    <property type="component" value="Unassembled WGS sequence"/>
</dbReference>